<feature type="domain" description="AB hydrolase-1" evidence="1">
    <location>
        <begin position="28"/>
        <end position="245"/>
    </location>
</feature>
<proteinExistence type="predicted"/>
<dbReference type="InterPro" id="IPR000073">
    <property type="entry name" value="AB_hydrolase_1"/>
</dbReference>
<dbReference type="EMBL" id="JAHKNG010000061">
    <property type="protein sequence ID" value="MBU3032184.1"/>
    <property type="molecule type" value="Genomic_DNA"/>
</dbReference>
<dbReference type="Proteomes" id="UP001166191">
    <property type="component" value="Unassembled WGS sequence"/>
</dbReference>
<dbReference type="RefSeq" id="WP_216034778.1">
    <property type="nucleotide sequence ID" value="NZ_JAHKNG010000061.1"/>
</dbReference>
<protein>
    <submittedName>
        <fullName evidence="2">3-oxoadipate enol-lactonase</fullName>
        <ecNumber evidence="2">3.1.1.24</ecNumber>
    </submittedName>
</protein>
<keyword evidence="2" id="KW-0378">Hydrolase</keyword>
<organism evidence="2 3">
    <name type="scientific">Paracoccus marinaquae</name>
    <dbReference type="NCBI Taxonomy" id="2841926"/>
    <lineage>
        <taxon>Bacteria</taxon>
        <taxon>Pseudomonadati</taxon>
        <taxon>Pseudomonadota</taxon>
        <taxon>Alphaproteobacteria</taxon>
        <taxon>Rhodobacterales</taxon>
        <taxon>Paracoccaceae</taxon>
        <taxon>Paracoccus</taxon>
    </lineage>
</organism>
<gene>
    <name evidence="2" type="primary">pcaD</name>
    <name evidence="2" type="ORF">KNW02_19025</name>
</gene>
<evidence type="ECO:0000313" key="2">
    <source>
        <dbReference type="EMBL" id="MBU3032184.1"/>
    </source>
</evidence>
<dbReference type="PANTHER" id="PTHR43433">
    <property type="entry name" value="HYDROLASE, ALPHA/BETA FOLD FAMILY PROTEIN"/>
    <property type="match status" value="1"/>
</dbReference>
<sequence length="264" mass="28305">MPYLDLPTHRLHYRIDGPAGDGPAGAAPWLTFCNSLGTDMHMWDAQIDALASEFRILRYDSRGHGRSSAPRPPYSLAELGGDVIALLDALAIGRTHFCGLSIGGLTGQWLAIHHSARFGRMAVCATAARIGTTDGWNTRIAEVRANGLGPLVPVTVERWFTPAFRQQEPETVDRILTTFAATSTEGYIGCCAALAAADLHDSLDRIANPLLAISGSEDPVCPPTDLGDIAKGVREGRHLSLPGRHIVNAESAREFNAALVDFLS</sequence>
<name>A0ABS6ARC8_9RHOB</name>
<dbReference type="GO" id="GO:0047570">
    <property type="term" value="F:3-oxoadipate enol-lactonase activity"/>
    <property type="evidence" value="ECO:0007669"/>
    <property type="project" value="UniProtKB-EC"/>
</dbReference>
<evidence type="ECO:0000313" key="3">
    <source>
        <dbReference type="Proteomes" id="UP001166191"/>
    </source>
</evidence>
<reference evidence="2" key="1">
    <citation type="submission" date="2021-06" db="EMBL/GenBank/DDBJ databases">
        <title>Paracoccus bacterium XHP0099 sp. nov., isolated from the surface waters of the Yellow Sea.</title>
        <authorList>
            <person name="Xue H."/>
            <person name="Zhang D."/>
        </authorList>
    </citation>
    <scope>NUCLEOTIDE SEQUENCE</scope>
    <source>
        <strain evidence="2">XHP0099</strain>
    </source>
</reference>
<accession>A0ABS6ARC8</accession>
<dbReference type="Pfam" id="PF00561">
    <property type="entry name" value="Abhydrolase_1"/>
    <property type="match status" value="1"/>
</dbReference>
<dbReference type="EC" id="3.1.1.24" evidence="2"/>
<dbReference type="NCBIfam" id="TIGR02427">
    <property type="entry name" value="protocat_pcaD"/>
    <property type="match status" value="1"/>
</dbReference>
<evidence type="ECO:0000259" key="1">
    <source>
        <dbReference type="Pfam" id="PF00561"/>
    </source>
</evidence>
<dbReference type="PANTHER" id="PTHR43433:SF5">
    <property type="entry name" value="AB HYDROLASE-1 DOMAIN-CONTAINING PROTEIN"/>
    <property type="match status" value="1"/>
</dbReference>
<keyword evidence="3" id="KW-1185">Reference proteome</keyword>
<dbReference type="InterPro" id="IPR050471">
    <property type="entry name" value="AB_hydrolase"/>
</dbReference>
<comment type="caution">
    <text evidence="2">The sequence shown here is derived from an EMBL/GenBank/DDBJ whole genome shotgun (WGS) entry which is preliminary data.</text>
</comment>
<dbReference type="InterPro" id="IPR026968">
    <property type="entry name" value="PcaD/CatD"/>
</dbReference>